<dbReference type="Pfam" id="PF04561">
    <property type="entry name" value="RNA_pol_Rpb2_2"/>
    <property type="match status" value="1"/>
</dbReference>
<dbReference type="SUPFAM" id="SSF64484">
    <property type="entry name" value="beta and beta-prime subunits of DNA dependent RNA-polymerase"/>
    <property type="match status" value="1"/>
</dbReference>
<dbReference type="GO" id="GO:0003899">
    <property type="term" value="F:DNA-directed RNA polymerase activity"/>
    <property type="evidence" value="ECO:0007669"/>
    <property type="project" value="UniProtKB-EC"/>
</dbReference>
<organism evidence="3 4">
    <name type="scientific">Carnegiea gigantea</name>
    <dbReference type="NCBI Taxonomy" id="171969"/>
    <lineage>
        <taxon>Eukaryota</taxon>
        <taxon>Viridiplantae</taxon>
        <taxon>Streptophyta</taxon>
        <taxon>Embryophyta</taxon>
        <taxon>Tracheophyta</taxon>
        <taxon>Spermatophyta</taxon>
        <taxon>Magnoliopsida</taxon>
        <taxon>eudicotyledons</taxon>
        <taxon>Gunneridae</taxon>
        <taxon>Pentapetalae</taxon>
        <taxon>Caryophyllales</taxon>
        <taxon>Cactineae</taxon>
        <taxon>Cactaceae</taxon>
        <taxon>Cactoideae</taxon>
        <taxon>Echinocereeae</taxon>
        <taxon>Carnegiea</taxon>
    </lineage>
</organism>
<dbReference type="OrthoDB" id="1927092at2759"/>
<evidence type="ECO:0000256" key="1">
    <source>
        <dbReference type="ARBA" id="ARBA00048552"/>
    </source>
</evidence>
<evidence type="ECO:0000313" key="3">
    <source>
        <dbReference type="EMBL" id="KAJ8435876.1"/>
    </source>
</evidence>
<accession>A0A9Q1K3P8</accession>
<feature type="domain" description="RNA polymerase Rpb2" evidence="2">
    <location>
        <begin position="25"/>
        <end position="76"/>
    </location>
</feature>
<keyword evidence="4" id="KW-1185">Reference proteome</keyword>
<sequence length="169" mass="18982">MGPNLREILHSVCYHKIFLSILNDKEKLIGCELEWIGLRNMNRKLNLDITQNNTFLLSKDILAAMDPLIGMKFRMANLLQNQFGLALVSLENVVQGGICGVIKHKLIPTPLLLVTSSALTTTYRSCFGLHPLSQVLDKIRQTASFQIRDIHPSHCGHIHQIDMSKGINV</sequence>
<protein>
    <recommendedName>
        <fullName evidence="2">RNA polymerase Rpb2 domain-containing protein</fullName>
    </recommendedName>
</protein>
<dbReference type="EMBL" id="JAKOGI010000379">
    <property type="protein sequence ID" value="KAJ8435876.1"/>
    <property type="molecule type" value="Genomic_DNA"/>
</dbReference>
<dbReference type="AlphaFoldDB" id="A0A9Q1K3P8"/>
<comment type="caution">
    <text evidence="3">The sequence shown here is derived from an EMBL/GenBank/DDBJ whole genome shotgun (WGS) entry which is preliminary data.</text>
</comment>
<gene>
    <name evidence="3" type="ORF">Cgig2_008416</name>
</gene>
<name>A0A9Q1K3P8_9CARY</name>
<dbReference type="GO" id="GO:0003677">
    <property type="term" value="F:DNA binding"/>
    <property type="evidence" value="ECO:0007669"/>
    <property type="project" value="InterPro"/>
</dbReference>
<dbReference type="Gene3D" id="3.90.1100.10">
    <property type="match status" value="1"/>
</dbReference>
<dbReference type="InterPro" id="IPR007642">
    <property type="entry name" value="RNA_pol_Rpb2_2"/>
</dbReference>
<dbReference type="Proteomes" id="UP001153076">
    <property type="component" value="Unassembled WGS sequence"/>
</dbReference>
<reference evidence="3" key="1">
    <citation type="submission" date="2022-04" db="EMBL/GenBank/DDBJ databases">
        <title>Carnegiea gigantea Genome sequencing and assembly v2.</title>
        <authorList>
            <person name="Copetti D."/>
            <person name="Sanderson M.J."/>
            <person name="Burquez A."/>
            <person name="Wojciechowski M.F."/>
        </authorList>
    </citation>
    <scope>NUCLEOTIDE SEQUENCE</scope>
    <source>
        <strain evidence="3">SGP5-SGP5p</strain>
        <tissue evidence="3">Aerial part</tissue>
    </source>
</reference>
<comment type="catalytic activity">
    <reaction evidence="1">
        <text>RNA(n) + a ribonucleoside 5'-triphosphate = RNA(n+1) + diphosphate</text>
        <dbReference type="Rhea" id="RHEA:21248"/>
        <dbReference type="Rhea" id="RHEA-COMP:14527"/>
        <dbReference type="Rhea" id="RHEA-COMP:17342"/>
        <dbReference type="ChEBI" id="CHEBI:33019"/>
        <dbReference type="ChEBI" id="CHEBI:61557"/>
        <dbReference type="ChEBI" id="CHEBI:140395"/>
        <dbReference type="EC" id="2.7.7.6"/>
    </reaction>
</comment>
<dbReference type="GO" id="GO:0006351">
    <property type="term" value="P:DNA-templated transcription"/>
    <property type="evidence" value="ECO:0007669"/>
    <property type="project" value="InterPro"/>
</dbReference>
<evidence type="ECO:0000259" key="2">
    <source>
        <dbReference type="Pfam" id="PF04561"/>
    </source>
</evidence>
<proteinExistence type="predicted"/>
<evidence type="ECO:0000313" key="4">
    <source>
        <dbReference type="Proteomes" id="UP001153076"/>
    </source>
</evidence>